<accession>A0AAD8EL78</accession>
<keyword evidence="3 8" id="KW-0812">Transmembrane</keyword>
<evidence type="ECO:0000256" key="7">
    <source>
        <dbReference type="ARBA" id="ARBA00023224"/>
    </source>
</evidence>
<feature type="transmembrane region" description="Helical" evidence="8">
    <location>
        <begin position="373"/>
        <end position="393"/>
    </location>
</feature>
<dbReference type="EMBL" id="JASPKZ010003419">
    <property type="protein sequence ID" value="KAJ9593637.1"/>
    <property type="molecule type" value="Genomic_DNA"/>
</dbReference>
<keyword evidence="7 8" id="KW-0807">Transducer</keyword>
<dbReference type="GO" id="GO:0043025">
    <property type="term" value="C:neuronal cell body"/>
    <property type="evidence" value="ECO:0007669"/>
    <property type="project" value="TreeGrafter"/>
</dbReference>
<sequence>MAEVNFHLTVKPLFILSSIFGLGPVSSFNRYQRNIYTCLKILWTLIWTLSIIAFMVFDSYVTTNQLTIHPVAHQLSSILYFSSLFLACIINLLNNIFVRNNFPRIFSKFCEADKTLLSKPDFIIYRREIFVSIKDLIIIAIITVFTQIGFCWVNGYHSIVHIVIYNAEQFPFFLNTIVTLQFKFWVRQLNERLKIINNYLVKHTNHHQTEIIKSFRTNKVVSFIEYTDISSREFVKHARNIQWLRHVYSVLFDAKQLVNSTYAVPNVCQLITCYVTCVGALYWGIDAVSSHTGQIQAIVFFVVCAYALLLLAWVLLNCHRAREEANKIIVYIQKVSANPSFPQFIEDDLMKFVSQVRDTPIEFTPCGLFTLNLSLLCGTIGVICTYSVIMLQIKG</sequence>
<keyword evidence="10" id="KW-1185">Reference proteome</keyword>
<dbReference type="GO" id="GO:0008049">
    <property type="term" value="P:male courtship behavior"/>
    <property type="evidence" value="ECO:0007669"/>
    <property type="project" value="TreeGrafter"/>
</dbReference>
<evidence type="ECO:0000256" key="5">
    <source>
        <dbReference type="ARBA" id="ARBA00023136"/>
    </source>
</evidence>
<dbReference type="PANTHER" id="PTHR21143:SF134">
    <property type="entry name" value="GUSTATORY RECEPTOR"/>
    <property type="match status" value="1"/>
</dbReference>
<evidence type="ECO:0000313" key="10">
    <source>
        <dbReference type="Proteomes" id="UP001233999"/>
    </source>
</evidence>
<gene>
    <name evidence="9" type="ORF">L9F63_014815</name>
</gene>
<keyword evidence="2 8" id="KW-1003">Cell membrane</keyword>
<dbReference type="Proteomes" id="UP001233999">
    <property type="component" value="Unassembled WGS sequence"/>
</dbReference>
<comment type="caution">
    <text evidence="9">The sequence shown here is derived from an EMBL/GenBank/DDBJ whole genome shotgun (WGS) entry which is preliminary data.</text>
</comment>
<feature type="transmembrane region" description="Helical" evidence="8">
    <location>
        <begin position="297"/>
        <end position="316"/>
    </location>
</feature>
<dbReference type="InterPro" id="IPR013604">
    <property type="entry name" value="7TM_chemorcpt"/>
</dbReference>
<dbReference type="GO" id="GO:0030424">
    <property type="term" value="C:axon"/>
    <property type="evidence" value="ECO:0007669"/>
    <property type="project" value="TreeGrafter"/>
</dbReference>
<evidence type="ECO:0000256" key="3">
    <source>
        <dbReference type="ARBA" id="ARBA00022692"/>
    </source>
</evidence>
<feature type="transmembrane region" description="Helical" evidence="8">
    <location>
        <begin position="169"/>
        <end position="186"/>
    </location>
</feature>
<comment type="caution">
    <text evidence="8">Lacks conserved residue(s) required for the propagation of feature annotation.</text>
</comment>
<protein>
    <recommendedName>
        <fullName evidence="8">Gustatory receptor</fullName>
    </recommendedName>
</protein>
<evidence type="ECO:0000256" key="2">
    <source>
        <dbReference type="ARBA" id="ARBA00022475"/>
    </source>
</evidence>
<dbReference type="GO" id="GO:0007165">
    <property type="term" value="P:signal transduction"/>
    <property type="evidence" value="ECO:0007669"/>
    <property type="project" value="UniProtKB-KW"/>
</dbReference>
<dbReference type="PANTHER" id="PTHR21143">
    <property type="entry name" value="INVERTEBRATE GUSTATORY RECEPTOR"/>
    <property type="match status" value="1"/>
</dbReference>
<dbReference type="GO" id="GO:0050909">
    <property type="term" value="P:sensory perception of taste"/>
    <property type="evidence" value="ECO:0007669"/>
    <property type="project" value="InterPro"/>
</dbReference>
<organism evidence="9 10">
    <name type="scientific">Diploptera punctata</name>
    <name type="common">Pacific beetle cockroach</name>
    <dbReference type="NCBI Taxonomy" id="6984"/>
    <lineage>
        <taxon>Eukaryota</taxon>
        <taxon>Metazoa</taxon>
        <taxon>Ecdysozoa</taxon>
        <taxon>Arthropoda</taxon>
        <taxon>Hexapoda</taxon>
        <taxon>Insecta</taxon>
        <taxon>Pterygota</taxon>
        <taxon>Neoptera</taxon>
        <taxon>Polyneoptera</taxon>
        <taxon>Dictyoptera</taxon>
        <taxon>Blattodea</taxon>
        <taxon>Blaberoidea</taxon>
        <taxon>Blaberidae</taxon>
        <taxon>Diplopterinae</taxon>
        <taxon>Diploptera</taxon>
    </lineage>
</organism>
<dbReference type="GO" id="GO:0007635">
    <property type="term" value="P:chemosensory behavior"/>
    <property type="evidence" value="ECO:0007669"/>
    <property type="project" value="TreeGrafter"/>
</dbReference>
<dbReference type="Pfam" id="PF08395">
    <property type="entry name" value="7tm_7"/>
    <property type="match status" value="1"/>
</dbReference>
<feature type="transmembrane region" description="Helical" evidence="8">
    <location>
        <begin position="136"/>
        <end position="157"/>
    </location>
</feature>
<dbReference type="AlphaFoldDB" id="A0AAD8EL78"/>
<feature type="transmembrane region" description="Helical" evidence="8">
    <location>
        <begin position="37"/>
        <end position="57"/>
    </location>
</feature>
<feature type="transmembrane region" description="Helical" evidence="8">
    <location>
        <begin position="77"/>
        <end position="98"/>
    </location>
</feature>
<proteinExistence type="inferred from homology"/>
<evidence type="ECO:0000256" key="8">
    <source>
        <dbReference type="RuleBase" id="RU363108"/>
    </source>
</evidence>
<keyword evidence="5 8" id="KW-0472">Membrane</keyword>
<dbReference type="GO" id="GO:0005886">
    <property type="term" value="C:plasma membrane"/>
    <property type="evidence" value="ECO:0007669"/>
    <property type="project" value="UniProtKB-SubCell"/>
</dbReference>
<keyword evidence="6 8" id="KW-0675">Receptor</keyword>
<evidence type="ECO:0000256" key="1">
    <source>
        <dbReference type="ARBA" id="ARBA00004651"/>
    </source>
</evidence>
<evidence type="ECO:0000256" key="4">
    <source>
        <dbReference type="ARBA" id="ARBA00022989"/>
    </source>
</evidence>
<comment type="similarity">
    <text evidence="8">Belongs to the insect chemoreceptor superfamily. Gustatory receptor (GR) family.</text>
</comment>
<feature type="transmembrane region" description="Helical" evidence="8">
    <location>
        <begin position="6"/>
        <end position="25"/>
    </location>
</feature>
<reference evidence="9" key="2">
    <citation type="submission" date="2023-05" db="EMBL/GenBank/DDBJ databases">
        <authorList>
            <person name="Fouks B."/>
        </authorList>
    </citation>
    <scope>NUCLEOTIDE SEQUENCE</scope>
    <source>
        <strain evidence="9">Stay&amp;Tobe</strain>
        <tissue evidence="9">Testes</tissue>
    </source>
</reference>
<name>A0AAD8EL78_DIPPU</name>
<reference evidence="9" key="1">
    <citation type="journal article" date="2023" name="IScience">
        <title>Live-bearing cockroach genome reveals convergent evolutionary mechanisms linked to viviparity in insects and beyond.</title>
        <authorList>
            <person name="Fouks B."/>
            <person name="Harrison M.C."/>
            <person name="Mikhailova A.A."/>
            <person name="Marchal E."/>
            <person name="English S."/>
            <person name="Carruthers M."/>
            <person name="Jennings E.C."/>
            <person name="Chiamaka E.L."/>
            <person name="Frigard R.A."/>
            <person name="Pippel M."/>
            <person name="Attardo G.M."/>
            <person name="Benoit J.B."/>
            <person name="Bornberg-Bauer E."/>
            <person name="Tobe S.S."/>
        </authorList>
    </citation>
    <scope>NUCLEOTIDE SEQUENCE</scope>
    <source>
        <strain evidence="9">Stay&amp;Tobe</strain>
    </source>
</reference>
<keyword evidence="4 8" id="KW-1133">Transmembrane helix</keyword>
<evidence type="ECO:0000256" key="6">
    <source>
        <dbReference type="ARBA" id="ARBA00023170"/>
    </source>
</evidence>
<evidence type="ECO:0000313" key="9">
    <source>
        <dbReference type="EMBL" id="KAJ9593637.1"/>
    </source>
</evidence>
<dbReference type="GO" id="GO:0030425">
    <property type="term" value="C:dendrite"/>
    <property type="evidence" value="ECO:0007669"/>
    <property type="project" value="TreeGrafter"/>
</dbReference>
<comment type="function">
    <text evidence="8">Gustatory receptor which mediates acceptance or avoidance behavior, depending on its substrates.</text>
</comment>
<comment type="subcellular location">
    <subcellularLocation>
        <location evidence="1 8">Cell membrane</location>
        <topology evidence="1 8">Multi-pass membrane protein</topology>
    </subcellularLocation>
</comment>
<feature type="transmembrane region" description="Helical" evidence="8">
    <location>
        <begin position="262"/>
        <end position="285"/>
    </location>
</feature>